<gene>
    <name evidence="7" type="ORF">KFL_009360010</name>
</gene>
<evidence type="ECO:0000256" key="2">
    <source>
        <dbReference type="ARBA" id="ARBA00022692"/>
    </source>
</evidence>
<proteinExistence type="predicted"/>
<dbReference type="GO" id="GO:0009734">
    <property type="term" value="P:auxin-activated signaling pathway"/>
    <property type="evidence" value="ECO:0007669"/>
    <property type="project" value="UniProtKB-KW"/>
</dbReference>
<keyword evidence="8" id="KW-1185">Reference proteome</keyword>
<dbReference type="GO" id="GO:0016020">
    <property type="term" value="C:membrane"/>
    <property type="evidence" value="ECO:0007669"/>
    <property type="project" value="UniProtKB-SubCell"/>
</dbReference>
<comment type="subcellular location">
    <subcellularLocation>
        <location evidence="1">Membrane</location>
        <topology evidence="1">Multi-pass membrane protein</topology>
    </subcellularLocation>
</comment>
<evidence type="ECO:0000256" key="4">
    <source>
        <dbReference type="ARBA" id="ARBA00023136"/>
    </source>
</evidence>
<dbReference type="PANTHER" id="PTHR31419">
    <property type="entry name" value="PROTEIN PIN-LIKES 2"/>
    <property type="match status" value="1"/>
</dbReference>
<keyword evidence="3 6" id="KW-1133">Transmembrane helix</keyword>
<reference evidence="7 8" key="1">
    <citation type="journal article" date="2014" name="Nat. Commun.">
        <title>Klebsormidium flaccidum genome reveals primary factors for plant terrestrial adaptation.</title>
        <authorList>
            <person name="Hori K."/>
            <person name="Maruyama F."/>
            <person name="Fujisawa T."/>
            <person name="Togashi T."/>
            <person name="Yamamoto N."/>
            <person name="Seo M."/>
            <person name="Sato S."/>
            <person name="Yamada T."/>
            <person name="Mori H."/>
            <person name="Tajima N."/>
            <person name="Moriyama T."/>
            <person name="Ikeuchi M."/>
            <person name="Watanabe M."/>
            <person name="Wada H."/>
            <person name="Kobayashi K."/>
            <person name="Saito M."/>
            <person name="Masuda T."/>
            <person name="Sasaki-Sekimoto Y."/>
            <person name="Mashiguchi K."/>
            <person name="Awai K."/>
            <person name="Shimojima M."/>
            <person name="Masuda S."/>
            <person name="Iwai M."/>
            <person name="Nobusawa T."/>
            <person name="Narise T."/>
            <person name="Kondo S."/>
            <person name="Saito H."/>
            <person name="Sato R."/>
            <person name="Murakawa M."/>
            <person name="Ihara Y."/>
            <person name="Oshima-Yamada Y."/>
            <person name="Ohtaka K."/>
            <person name="Satoh M."/>
            <person name="Sonobe K."/>
            <person name="Ishii M."/>
            <person name="Ohtani R."/>
            <person name="Kanamori-Sato M."/>
            <person name="Honoki R."/>
            <person name="Miyazaki D."/>
            <person name="Mochizuki H."/>
            <person name="Umetsu J."/>
            <person name="Higashi K."/>
            <person name="Shibata D."/>
            <person name="Kamiya Y."/>
            <person name="Sato N."/>
            <person name="Nakamura Y."/>
            <person name="Tabata S."/>
            <person name="Ida S."/>
            <person name="Kurokawa K."/>
            <person name="Ohta H."/>
        </authorList>
    </citation>
    <scope>NUCLEOTIDE SEQUENCE [LARGE SCALE GENOMIC DNA]</scope>
    <source>
        <strain evidence="7 8">NIES-2285</strain>
    </source>
</reference>
<feature type="transmembrane region" description="Helical" evidence="6">
    <location>
        <begin position="260"/>
        <end position="280"/>
    </location>
</feature>
<keyword evidence="5" id="KW-0927">Auxin signaling pathway</keyword>
<dbReference type="Pfam" id="PF03547">
    <property type="entry name" value="Mem_trans"/>
    <property type="match status" value="1"/>
</dbReference>
<dbReference type="OMA" id="IFVVQTF"/>
<evidence type="ECO:0000313" key="7">
    <source>
        <dbReference type="EMBL" id="GAQ92166.1"/>
    </source>
</evidence>
<organism evidence="7 8">
    <name type="scientific">Klebsormidium nitens</name>
    <name type="common">Green alga</name>
    <name type="synonym">Ulothrix nitens</name>
    <dbReference type="NCBI Taxonomy" id="105231"/>
    <lineage>
        <taxon>Eukaryota</taxon>
        <taxon>Viridiplantae</taxon>
        <taxon>Streptophyta</taxon>
        <taxon>Klebsormidiophyceae</taxon>
        <taxon>Klebsormidiales</taxon>
        <taxon>Klebsormidiaceae</taxon>
        <taxon>Klebsormidium</taxon>
    </lineage>
</organism>
<protein>
    <submittedName>
        <fullName evidence="7">Putative auxin efflux carrier family protein</fullName>
    </submittedName>
</protein>
<feature type="transmembrane region" description="Helical" evidence="6">
    <location>
        <begin position="360"/>
        <end position="383"/>
    </location>
</feature>
<keyword evidence="2 6" id="KW-0812">Transmembrane</keyword>
<feature type="transmembrane region" description="Helical" evidence="6">
    <location>
        <begin position="37"/>
        <end position="62"/>
    </location>
</feature>
<keyword evidence="4 6" id="KW-0472">Membrane</keyword>
<dbReference type="EMBL" id="DF237885">
    <property type="protein sequence ID" value="GAQ92166.1"/>
    <property type="molecule type" value="Genomic_DNA"/>
</dbReference>
<name>A0A1Y1ITM2_KLENI</name>
<evidence type="ECO:0000256" key="6">
    <source>
        <dbReference type="SAM" id="Phobius"/>
    </source>
</evidence>
<evidence type="ECO:0000256" key="5">
    <source>
        <dbReference type="ARBA" id="ARBA00023294"/>
    </source>
</evidence>
<accession>A0A1Y1ITM2</accession>
<feature type="transmembrane region" description="Helical" evidence="6">
    <location>
        <begin position="103"/>
        <end position="125"/>
    </location>
</feature>
<dbReference type="OrthoDB" id="191139at2759"/>
<dbReference type="InterPro" id="IPR039305">
    <property type="entry name" value="PILS2/6"/>
</dbReference>
<evidence type="ECO:0000256" key="1">
    <source>
        <dbReference type="ARBA" id="ARBA00004141"/>
    </source>
</evidence>
<feature type="transmembrane region" description="Helical" evidence="6">
    <location>
        <begin position="395"/>
        <end position="418"/>
    </location>
</feature>
<feature type="transmembrane region" description="Helical" evidence="6">
    <location>
        <begin position="292"/>
        <end position="312"/>
    </location>
</feature>
<feature type="transmembrane region" description="Helical" evidence="6">
    <location>
        <begin position="74"/>
        <end position="91"/>
    </location>
</feature>
<dbReference type="Proteomes" id="UP000054558">
    <property type="component" value="Unassembled WGS sequence"/>
</dbReference>
<dbReference type="PANTHER" id="PTHR31419:SF1">
    <property type="entry name" value="PROTEIN PIN-LIKES 6"/>
    <property type="match status" value="1"/>
</dbReference>
<feature type="transmembrane region" description="Helical" evidence="6">
    <location>
        <begin position="324"/>
        <end position="348"/>
    </location>
</feature>
<dbReference type="GO" id="GO:0080162">
    <property type="term" value="P:endoplasmic reticulum to cytosol auxin transport"/>
    <property type="evidence" value="ECO:0007669"/>
    <property type="project" value="InterPro"/>
</dbReference>
<dbReference type="STRING" id="105231.A0A1Y1ITM2"/>
<sequence length="420" mass="45415">MADAGFLPPWLSGALEGAAGALTGAPQPAHQMDLRKLILSACLPVLKVLIIAGTGLVLATPYMGVLNVEARKHISKLVFVLLLPALVFVKLGQGVDITNMIKWYFIPINILAGCTIGCFLGYIVVLICKPPLEYTRLVIFTVGIGNMGNLPLVLVTAVCQDPSNPFGDTASCLARGVSYVAFGMWPLAIILWTLVYDSLQLPAEHSLRMGTTPRRRLSVATGLRAPLLDDSERKLTRSLYKKVKSFAKLLRLHQIMRPPIAGALAALFVGAIPPLKWALFDTYGPFRVVTDSVSIIGQAMIPCLILVLGGNLGGGPGASDLNSATMVGICIMRLVVLPALGMCFVLTAKHLGLLLVEDKMYIFVLLLQHTMPTSIQVGTAATLRGYGEKEISAALFWEHICALFSVTLWLLVYIYYLFPI</sequence>
<dbReference type="InterPro" id="IPR004776">
    <property type="entry name" value="Mem_transp_PIN-like"/>
</dbReference>
<dbReference type="AlphaFoldDB" id="A0A1Y1ITM2"/>
<feature type="transmembrane region" description="Helical" evidence="6">
    <location>
        <begin position="137"/>
        <end position="158"/>
    </location>
</feature>
<evidence type="ECO:0000313" key="8">
    <source>
        <dbReference type="Proteomes" id="UP000054558"/>
    </source>
</evidence>
<feature type="transmembrane region" description="Helical" evidence="6">
    <location>
        <begin position="178"/>
        <end position="199"/>
    </location>
</feature>
<evidence type="ECO:0000256" key="3">
    <source>
        <dbReference type="ARBA" id="ARBA00022989"/>
    </source>
</evidence>